<dbReference type="SMART" id="SM00670">
    <property type="entry name" value="PINc"/>
    <property type="match status" value="1"/>
</dbReference>
<protein>
    <recommendedName>
        <fullName evidence="1">PIN domain-containing protein</fullName>
    </recommendedName>
</protein>
<dbReference type="Pfam" id="PF01850">
    <property type="entry name" value="PIN"/>
    <property type="match status" value="1"/>
</dbReference>
<proteinExistence type="predicted"/>
<dbReference type="Gene3D" id="3.40.50.1010">
    <property type="entry name" value="5'-nuclease"/>
    <property type="match status" value="1"/>
</dbReference>
<comment type="caution">
    <text evidence="2">The sequence shown here is derived from an EMBL/GenBank/DDBJ whole genome shotgun (WGS) entry which is preliminary data.</text>
</comment>
<dbReference type="SUPFAM" id="SSF88723">
    <property type="entry name" value="PIN domain-like"/>
    <property type="match status" value="1"/>
</dbReference>
<dbReference type="InterPro" id="IPR029060">
    <property type="entry name" value="PIN-like_dom_sf"/>
</dbReference>
<dbReference type="EMBL" id="PCTB01000011">
    <property type="protein sequence ID" value="PIP63121.1"/>
    <property type="molecule type" value="Genomic_DNA"/>
</dbReference>
<gene>
    <name evidence="2" type="ORF">COW98_00320</name>
</gene>
<sequence>MKKYFLDTNVILRFLLKDNKRYYNQARSYFEKAKNSEIELNLIPEVLFEIDYVLRGVYSLSKNEVVDVLLKLIKSPYLKISNRGLLITIIEKYQLTNVDLFDIYLYYYSLSKEASVLSFDKDFSKISK</sequence>
<dbReference type="Proteomes" id="UP000231021">
    <property type="component" value="Unassembled WGS sequence"/>
</dbReference>
<dbReference type="AlphaFoldDB" id="A0A2H0BZT6"/>
<dbReference type="InterPro" id="IPR002716">
    <property type="entry name" value="PIN_dom"/>
</dbReference>
<evidence type="ECO:0000313" key="3">
    <source>
        <dbReference type="Proteomes" id="UP000231021"/>
    </source>
</evidence>
<name>A0A2H0BZT6_9BACT</name>
<evidence type="ECO:0000259" key="1">
    <source>
        <dbReference type="SMART" id="SM00670"/>
    </source>
</evidence>
<accession>A0A2H0BZT6</accession>
<evidence type="ECO:0000313" key="2">
    <source>
        <dbReference type="EMBL" id="PIP63121.1"/>
    </source>
</evidence>
<organism evidence="2 3">
    <name type="scientific">Candidatus Roizmanbacteria bacterium CG22_combo_CG10-13_8_21_14_all_35_9</name>
    <dbReference type="NCBI Taxonomy" id="1974861"/>
    <lineage>
        <taxon>Bacteria</taxon>
        <taxon>Candidatus Roizmaniibacteriota</taxon>
    </lineage>
</organism>
<reference evidence="2 3" key="1">
    <citation type="submission" date="2017-09" db="EMBL/GenBank/DDBJ databases">
        <title>Depth-based differentiation of microbial function through sediment-hosted aquifers and enrichment of novel symbionts in the deep terrestrial subsurface.</title>
        <authorList>
            <person name="Probst A.J."/>
            <person name="Ladd B."/>
            <person name="Jarett J.K."/>
            <person name="Geller-Mcgrath D.E."/>
            <person name="Sieber C.M."/>
            <person name="Emerson J.B."/>
            <person name="Anantharaman K."/>
            <person name="Thomas B.C."/>
            <person name="Malmstrom R."/>
            <person name="Stieglmeier M."/>
            <person name="Klingl A."/>
            <person name="Woyke T."/>
            <person name="Ryan C.M."/>
            <person name="Banfield J.F."/>
        </authorList>
    </citation>
    <scope>NUCLEOTIDE SEQUENCE [LARGE SCALE GENOMIC DNA]</scope>
    <source>
        <strain evidence="2">CG22_combo_CG10-13_8_21_14_all_35_9</strain>
    </source>
</reference>
<feature type="domain" description="PIN" evidence="1">
    <location>
        <begin position="2"/>
        <end position="125"/>
    </location>
</feature>